<gene>
    <name evidence="5" type="ORF">HA335_01295</name>
</gene>
<keyword evidence="5" id="KW-0378">Hydrolase</keyword>
<dbReference type="GO" id="GO:0006289">
    <property type="term" value="P:nucleotide-excision repair"/>
    <property type="evidence" value="ECO:0007669"/>
    <property type="project" value="TreeGrafter"/>
</dbReference>
<feature type="domain" description="Helicase ATP-binding" evidence="3">
    <location>
        <begin position="54"/>
        <end position="239"/>
    </location>
</feature>
<dbReference type="InterPro" id="IPR001650">
    <property type="entry name" value="Helicase_C-like"/>
</dbReference>
<dbReference type="SUPFAM" id="SSF52540">
    <property type="entry name" value="P-loop containing nucleoside triphosphate hydrolases"/>
    <property type="match status" value="1"/>
</dbReference>
<dbReference type="InterPro" id="IPR014001">
    <property type="entry name" value="Helicase_ATP-bd"/>
</dbReference>
<dbReference type="Gene3D" id="3.40.50.300">
    <property type="entry name" value="P-loop containing nucleotide triphosphate hydrolases"/>
    <property type="match status" value="2"/>
</dbReference>
<dbReference type="SMART" id="SM00490">
    <property type="entry name" value="HELICc"/>
    <property type="match status" value="1"/>
</dbReference>
<keyword evidence="1" id="KW-0547">Nucleotide-binding</keyword>
<reference evidence="5" key="1">
    <citation type="journal article" date="2020" name="bioRxiv">
        <title>A rank-normalized archaeal taxonomy based on genome phylogeny resolves widespread incomplete and uneven classifications.</title>
        <authorList>
            <person name="Rinke C."/>
            <person name="Chuvochina M."/>
            <person name="Mussig A.J."/>
            <person name="Chaumeil P.-A."/>
            <person name="Waite D.W."/>
            <person name="Whitman W.B."/>
            <person name="Parks D.H."/>
            <person name="Hugenholtz P."/>
        </authorList>
    </citation>
    <scope>NUCLEOTIDE SEQUENCE</scope>
    <source>
        <strain evidence="5">UBA8849</strain>
    </source>
</reference>
<comment type="caution">
    <text evidence="5">The sequence shown here is derived from an EMBL/GenBank/DDBJ whole genome shotgun (WGS) entry which is preliminary data.</text>
</comment>
<dbReference type="Pfam" id="PF09369">
    <property type="entry name" value="MZB"/>
    <property type="match status" value="1"/>
</dbReference>
<protein>
    <submittedName>
        <fullName evidence="5">DEAD/DEAH box helicase</fullName>
    </submittedName>
</protein>
<dbReference type="GO" id="GO:0043138">
    <property type="term" value="F:3'-5' DNA helicase activity"/>
    <property type="evidence" value="ECO:0007669"/>
    <property type="project" value="TreeGrafter"/>
</dbReference>
<dbReference type="EMBL" id="DUJR01000005">
    <property type="protein sequence ID" value="HII59209.1"/>
    <property type="molecule type" value="Genomic_DNA"/>
</dbReference>
<proteinExistence type="predicted"/>
<keyword evidence="5" id="KW-0347">Helicase</keyword>
<dbReference type="GO" id="GO:0036297">
    <property type="term" value="P:interstrand cross-link repair"/>
    <property type="evidence" value="ECO:0007669"/>
    <property type="project" value="TreeGrafter"/>
</dbReference>
<evidence type="ECO:0000259" key="4">
    <source>
        <dbReference type="PROSITE" id="PS51194"/>
    </source>
</evidence>
<evidence type="ECO:0000313" key="6">
    <source>
        <dbReference type="Proteomes" id="UP000645676"/>
    </source>
</evidence>
<dbReference type="InterPro" id="IPR027417">
    <property type="entry name" value="P-loop_NTPase"/>
</dbReference>
<sequence>MEDVFKGIEKEIIKIYKIPERKGRFSNFKFKNKEINELIDALGFKLYLHQVKALKYLYNKKDVVVTTSTASGKSEIFRLAIFDNFLSNPDDRYLLIYPTRALINNQYEKFSMENELFYKITNKRVKAEILTGDVGLEKRREILKDKPNVLFTTPDMLHYQILKNHNNYLWLLKNLKLLVVDELHVYRGVFGTNMVYVFKRLLKLLKRLNNNLQILCLSATLKNPKEFVKLLFNRDFEVVDKSYNPSSRKYLAILEPKNLDNKQLLRRLIENLVDNNIKTLVFFDTRKETEKLMRFLLNSKVFYKLSTYKGTLPKYVREEIEEKFKNGEILALLTTNALELGIDIGDLDAVINYGIPPDGIFSLIQRFGRAGRRDKEALNIIVLRKDGLDYYYKEHLNELYERIRKGIIEYMPVNIKNRFVTKKHLHYLISELKIVDFDELNDFEKEIVKELEREGKIKIYKNPITNKTEIRNVKQPIYSSIRTASDESYYLILDKPWIKSKLLNKTQSEILSFINWLKIKGYVIEEVDKDEYYRSLITGMPYFSRGKLFIAKDKIGIRKFHFIFADELDMFWDVEALQKKEEEIDILDIYDKKSYKDIDIYYGRLRVRKIYEGFIVRGVDVDKYYQELLALKDNGILDAEIDLFKDFFGLNFISVKFNKKIIRDFETDGIWYVFPDYIRDVTNEEFFEFLDKIEEDDLAISIYRDRKLSRKELFPIYLGATTHYIKNVIKNRVKKHLNVKKDTKKVEELTYKIKKLIDSKDGIAGGLHAIEHNIIKITPIFTYIDSREIGGYSYERFNRNLFKDKAVIFIYDGNEGGFGLAEILYENAEKLLNKSLEHLKNCNCADGCPLCIYSTKCGTFNEFLDKWQAIRILEKLLS</sequence>
<dbReference type="Pfam" id="PF00271">
    <property type="entry name" value="Helicase_C"/>
    <property type="match status" value="1"/>
</dbReference>
<dbReference type="SMART" id="SM00487">
    <property type="entry name" value="DEXDc"/>
    <property type="match status" value="1"/>
</dbReference>
<dbReference type="Pfam" id="PF00270">
    <property type="entry name" value="DEAD"/>
    <property type="match status" value="1"/>
</dbReference>
<dbReference type="PROSITE" id="PS51194">
    <property type="entry name" value="HELICASE_CTER"/>
    <property type="match status" value="1"/>
</dbReference>
<dbReference type="PANTHER" id="PTHR47957">
    <property type="entry name" value="ATP-DEPENDENT HELICASE HRQ1"/>
    <property type="match status" value="1"/>
</dbReference>
<accession>A0A832WIB3</accession>
<dbReference type="PROSITE" id="PS51192">
    <property type="entry name" value="HELICASE_ATP_BIND_1"/>
    <property type="match status" value="1"/>
</dbReference>
<evidence type="ECO:0000259" key="3">
    <source>
        <dbReference type="PROSITE" id="PS51192"/>
    </source>
</evidence>
<dbReference type="Proteomes" id="UP000645676">
    <property type="component" value="Unassembled WGS sequence"/>
</dbReference>
<feature type="domain" description="Helicase C-terminal" evidence="4">
    <location>
        <begin position="264"/>
        <end position="419"/>
    </location>
</feature>
<dbReference type="GO" id="GO:0003676">
    <property type="term" value="F:nucleic acid binding"/>
    <property type="evidence" value="ECO:0007669"/>
    <property type="project" value="InterPro"/>
</dbReference>
<evidence type="ECO:0000256" key="1">
    <source>
        <dbReference type="ARBA" id="ARBA00022741"/>
    </source>
</evidence>
<dbReference type="InterPro" id="IPR011545">
    <property type="entry name" value="DEAD/DEAH_box_helicase_dom"/>
</dbReference>
<keyword evidence="2" id="KW-0067">ATP-binding</keyword>
<dbReference type="PANTHER" id="PTHR47957:SF3">
    <property type="entry name" value="ATP-DEPENDENT HELICASE HRQ1"/>
    <property type="match status" value="1"/>
</dbReference>
<dbReference type="CDD" id="cd18797">
    <property type="entry name" value="SF2_C_Hrq"/>
    <property type="match status" value="1"/>
</dbReference>
<evidence type="ECO:0000313" key="5">
    <source>
        <dbReference type="EMBL" id="HII59209.1"/>
    </source>
</evidence>
<dbReference type="AlphaFoldDB" id="A0A832WIB3"/>
<dbReference type="GO" id="GO:0005524">
    <property type="term" value="F:ATP binding"/>
    <property type="evidence" value="ECO:0007669"/>
    <property type="project" value="UniProtKB-KW"/>
</dbReference>
<evidence type="ECO:0000256" key="2">
    <source>
        <dbReference type="ARBA" id="ARBA00022840"/>
    </source>
</evidence>
<organism evidence="5 6">
    <name type="scientific">Methanocaldococcus jannaschii</name>
    <dbReference type="NCBI Taxonomy" id="2190"/>
    <lineage>
        <taxon>Archaea</taxon>
        <taxon>Methanobacteriati</taxon>
        <taxon>Methanobacteriota</taxon>
        <taxon>Methanomada group</taxon>
        <taxon>Methanococci</taxon>
        <taxon>Methanococcales</taxon>
        <taxon>Methanocaldococcaceae</taxon>
        <taxon>Methanocaldococcus</taxon>
    </lineage>
</organism>
<name>A0A832WIB3_9EURY</name>
<dbReference type="InterPro" id="IPR018973">
    <property type="entry name" value="MZB"/>
</dbReference>